<organism evidence="9 12">
    <name type="scientific">Teichococcus wenyumeiae</name>
    <dbReference type="NCBI Taxonomy" id="2478470"/>
    <lineage>
        <taxon>Bacteria</taxon>
        <taxon>Pseudomonadati</taxon>
        <taxon>Pseudomonadota</taxon>
        <taxon>Alphaproteobacteria</taxon>
        <taxon>Acetobacterales</taxon>
        <taxon>Roseomonadaceae</taxon>
        <taxon>Roseomonas</taxon>
    </lineage>
</organism>
<dbReference type="PROSITE" id="PS00675">
    <property type="entry name" value="SIGMA54_INTERACT_1"/>
    <property type="match status" value="1"/>
</dbReference>
<accession>A0A3A9JSF0</accession>
<keyword evidence="7" id="KW-0472">Membrane</keyword>
<keyword evidence="4" id="KW-1003">Cell membrane</keyword>
<gene>
    <name evidence="9" type="ORF">D6Z83_22630</name>
    <name evidence="10" type="ORF">EBE87_26405</name>
</gene>
<evidence type="ECO:0000259" key="8">
    <source>
        <dbReference type="PROSITE" id="PS50893"/>
    </source>
</evidence>
<proteinExistence type="inferred from homology"/>
<dbReference type="PROSITE" id="PS50893">
    <property type="entry name" value="ABC_TRANSPORTER_2"/>
    <property type="match status" value="2"/>
</dbReference>
<dbReference type="InterPro" id="IPR050388">
    <property type="entry name" value="ABC_Ni/Peptide_Import"/>
</dbReference>
<dbReference type="EMBL" id="RAQU01000206">
    <property type="protein sequence ID" value="RKK01889.1"/>
    <property type="molecule type" value="Genomic_DNA"/>
</dbReference>
<protein>
    <submittedName>
        <fullName evidence="9">ABC transporter ATP-binding protein</fullName>
    </submittedName>
    <submittedName>
        <fullName evidence="10">ATP-binding cassette domain-containing protein</fullName>
    </submittedName>
</protein>
<reference evidence="9 12" key="1">
    <citation type="submission" date="2018-09" db="EMBL/GenBank/DDBJ databases">
        <title>Roseomonas sp. nov., isolated from feces of Tibetan antelopes in the Qinghai-Tibet plateau, China.</title>
        <authorList>
            <person name="Tian Z."/>
        </authorList>
    </citation>
    <scope>NUCLEOTIDE SEQUENCE [LARGE SCALE GENOMIC DNA]</scope>
    <source>
        <strain evidence="10 11">Z23</strain>
        <strain evidence="9 12">Z24</strain>
    </source>
</reference>
<dbReference type="Pfam" id="PF00005">
    <property type="entry name" value="ABC_tran"/>
    <property type="match status" value="2"/>
</dbReference>
<sequence length="465" mass="49754">MSLVVENLRITGPEGLLVHGVSFTLLPGEPLVLLGETGSGKSLLAQAVMGNLPPGLHAGGRVVLDGQDILPLPPRDRRALWGRRIAMLPQEPWAALDPTMRAAAQVEEVDRLVHRRSAHDARQHTAARLARLGLDGAGRRYPFQLSGGMNQRVALAATEAAGAGLLIADEPTKGLDAELRDTAGALLRAEAEAGRLLLVITHDVALARLLGGQAMVMLSGQVVEAGHLPVLLDAPRHGYTRRLVAAEPARWQAWPHRQPGRTVVKGRNLRKSLGGRELLGGLDLEVAEGEVVAVSGRSGCGKTTLGNLLLGLARTDWGSVKRGTWVAPLGMQKLYQDPLAAFAPHQALGQGLADLRQRHGLAADAVRHLLPRLRLNQALLVRRPSEVSGGELQRFGLLRALLLNPAMLFADEATSRLDPLTQQDVMMLLGECVQERNMALLVVTHEAALAEKVASRVISLRTAAA</sequence>
<evidence type="ECO:0000256" key="3">
    <source>
        <dbReference type="ARBA" id="ARBA00022448"/>
    </source>
</evidence>
<dbReference type="PANTHER" id="PTHR43297">
    <property type="entry name" value="OLIGOPEPTIDE TRANSPORT ATP-BINDING PROTEIN APPD"/>
    <property type="match status" value="1"/>
</dbReference>
<dbReference type="InterPro" id="IPR027417">
    <property type="entry name" value="P-loop_NTPase"/>
</dbReference>
<evidence type="ECO:0000256" key="2">
    <source>
        <dbReference type="ARBA" id="ARBA00005417"/>
    </source>
</evidence>
<evidence type="ECO:0000313" key="12">
    <source>
        <dbReference type="Proteomes" id="UP000278036"/>
    </source>
</evidence>
<evidence type="ECO:0000313" key="9">
    <source>
        <dbReference type="EMBL" id="RKK01889.1"/>
    </source>
</evidence>
<dbReference type="InterPro" id="IPR025662">
    <property type="entry name" value="Sigma_54_int_dom_ATP-bd_1"/>
</dbReference>
<dbReference type="Proteomes" id="UP000274097">
    <property type="component" value="Unassembled WGS sequence"/>
</dbReference>
<keyword evidence="6 9" id="KW-0067">ATP-binding</keyword>
<evidence type="ECO:0000256" key="6">
    <source>
        <dbReference type="ARBA" id="ARBA00022840"/>
    </source>
</evidence>
<feature type="domain" description="ABC transporter" evidence="8">
    <location>
        <begin position="3"/>
        <end position="244"/>
    </location>
</feature>
<evidence type="ECO:0000313" key="11">
    <source>
        <dbReference type="Proteomes" id="UP000274097"/>
    </source>
</evidence>
<dbReference type="Proteomes" id="UP000278036">
    <property type="component" value="Unassembled WGS sequence"/>
</dbReference>
<evidence type="ECO:0000256" key="1">
    <source>
        <dbReference type="ARBA" id="ARBA00004417"/>
    </source>
</evidence>
<evidence type="ECO:0000256" key="5">
    <source>
        <dbReference type="ARBA" id="ARBA00022741"/>
    </source>
</evidence>
<dbReference type="InterPro" id="IPR003593">
    <property type="entry name" value="AAA+_ATPase"/>
</dbReference>
<keyword evidence="5" id="KW-0547">Nucleotide-binding</keyword>
<comment type="caution">
    <text evidence="9">The sequence shown here is derived from an EMBL/GenBank/DDBJ whole genome shotgun (WGS) entry which is preliminary data.</text>
</comment>
<dbReference type="SMART" id="SM00382">
    <property type="entry name" value="AAA"/>
    <property type="match status" value="2"/>
</dbReference>
<dbReference type="EMBL" id="RFLX01000065">
    <property type="protein sequence ID" value="RMI15292.1"/>
    <property type="molecule type" value="Genomic_DNA"/>
</dbReference>
<dbReference type="OrthoDB" id="9802264at2"/>
<dbReference type="InterPro" id="IPR017871">
    <property type="entry name" value="ABC_transporter-like_CS"/>
</dbReference>
<dbReference type="AlphaFoldDB" id="A0A3A9JSF0"/>
<keyword evidence="11" id="KW-1185">Reference proteome</keyword>
<dbReference type="GO" id="GO:0005524">
    <property type="term" value="F:ATP binding"/>
    <property type="evidence" value="ECO:0007669"/>
    <property type="project" value="UniProtKB-KW"/>
</dbReference>
<name>A0A3A9JSF0_9PROT</name>
<evidence type="ECO:0000313" key="10">
    <source>
        <dbReference type="EMBL" id="RMI15292.1"/>
    </source>
</evidence>
<comment type="subcellular location">
    <subcellularLocation>
        <location evidence="1">Cell inner membrane</location>
        <topology evidence="1">Peripheral membrane protein</topology>
    </subcellularLocation>
</comment>
<feature type="domain" description="ABC transporter" evidence="8">
    <location>
        <begin position="264"/>
        <end position="465"/>
    </location>
</feature>
<evidence type="ECO:0000256" key="7">
    <source>
        <dbReference type="ARBA" id="ARBA00023136"/>
    </source>
</evidence>
<dbReference type="PROSITE" id="PS00211">
    <property type="entry name" value="ABC_TRANSPORTER_1"/>
    <property type="match status" value="1"/>
</dbReference>
<dbReference type="InParanoid" id="A0A3A9JSF0"/>
<dbReference type="SUPFAM" id="SSF52540">
    <property type="entry name" value="P-loop containing nucleoside triphosphate hydrolases"/>
    <property type="match status" value="2"/>
</dbReference>
<keyword evidence="3" id="KW-0813">Transport</keyword>
<dbReference type="Gene3D" id="3.40.50.300">
    <property type="entry name" value="P-loop containing nucleotide triphosphate hydrolases"/>
    <property type="match status" value="2"/>
</dbReference>
<dbReference type="PANTHER" id="PTHR43297:SF7">
    <property type="entry name" value="D,D-DIPEPTIDE TRANSPORT ATP-BINDING PROTEIN DDPD-RELATED"/>
    <property type="match status" value="1"/>
</dbReference>
<comment type="similarity">
    <text evidence="2">Belongs to the ABC transporter superfamily.</text>
</comment>
<dbReference type="RefSeq" id="WP_120640466.1">
    <property type="nucleotide sequence ID" value="NZ_RAQU01000206.1"/>
</dbReference>
<dbReference type="GO" id="GO:0016887">
    <property type="term" value="F:ATP hydrolysis activity"/>
    <property type="evidence" value="ECO:0007669"/>
    <property type="project" value="InterPro"/>
</dbReference>
<dbReference type="GO" id="GO:0005886">
    <property type="term" value="C:plasma membrane"/>
    <property type="evidence" value="ECO:0007669"/>
    <property type="project" value="UniProtKB-SubCell"/>
</dbReference>
<dbReference type="InterPro" id="IPR003439">
    <property type="entry name" value="ABC_transporter-like_ATP-bd"/>
</dbReference>
<evidence type="ECO:0000256" key="4">
    <source>
        <dbReference type="ARBA" id="ARBA00022475"/>
    </source>
</evidence>